<dbReference type="EMBL" id="CP104694">
    <property type="protein sequence ID" value="UXI70012.1"/>
    <property type="molecule type" value="Genomic_DNA"/>
</dbReference>
<reference evidence="3" key="1">
    <citation type="submission" date="2022-09" db="EMBL/GenBank/DDBJ databases">
        <title>Tahibacter sp. nov., isolated from a fresh water.</title>
        <authorList>
            <person name="Baek J.H."/>
            <person name="Lee J.K."/>
            <person name="Kim J.M."/>
            <person name="Jeon C.O."/>
        </authorList>
    </citation>
    <scope>NUCLEOTIDE SEQUENCE</scope>
    <source>
        <strain evidence="3">W38</strain>
    </source>
</reference>
<evidence type="ECO:0000256" key="1">
    <source>
        <dbReference type="SAM" id="MobiDB-lite"/>
    </source>
</evidence>
<feature type="domain" description="RES" evidence="2">
    <location>
        <begin position="15"/>
        <end position="142"/>
    </location>
</feature>
<proteinExistence type="predicted"/>
<organism evidence="3 4">
    <name type="scientific">Tahibacter amnicola</name>
    <dbReference type="NCBI Taxonomy" id="2976241"/>
    <lineage>
        <taxon>Bacteria</taxon>
        <taxon>Pseudomonadati</taxon>
        <taxon>Pseudomonadota</taxon>
        <taxon>Gammaproteobacteria</taxon>
        <taxon>Lysobacterales</taxon>
        <taxon>Rhodanobacteraceae</taxon>
        <taxon>Tahibacter</taxon>
    </lineage>
</organism>
<evidence type="ECO:0000313" key="3">
    <source>
        <dbReference type="EMBL" id="UXI70012.1"/>
    </source>
</evidence>
<evidence type="ECO:0000259" key="2">
    <source>
        <dbReference type="SMART" id="SM00953"/>
    </source>
</evidence>
<dbReference type="RefSeq" id="WP_261696964.1">
    <property type="nucleotide sequence ID" value="NZ_CP104694.1"/>
</dbReference>
<evidence type="ECO:0000313" key="4">
    <source>
        <dbReference type="Proteomes" id="UP001064632"/>
    </source>
</evidence>
<name>A0ABY6BKL2_9GAMM</name>
<sequence>MIVWRIIRKEFAATPLSVEGAKLFPGRWHSAGTPILYTASTESLALLEKFVHLSLEYRTILHVKLEIALPDDAVVEQFEDQPHAADASWEGDDPSTSRAVGDRWARHSSSLGLSVPSVLSTSERNVLLRANSPQFGQLQIVRAEDFLYDDRMWKSEQKIAAKRQR</sequence>
<dbReference type="Proteomes" id="UP001064632">
    <property type="component" value="Chromosome"/>
</dbReference>
<accession>A0ABY6BKL2</accession>
<keyword evidence="4" id="KW-1185">Reference proteome</keyword>
<dbReference type="InterPro" id="IPR014914">
    <property type="entry name" value="RES_dom"/>
</dbReference>
<dbReference type="SMART" id="SM00953">
    <property type="entry name" value="RES"/>
    <property type="match status" value="1"/>
</dbReference>
<gene>
    <name evidence="3" type="ORF">N4264_10405</name>
</gene>
<protein>
    <submittedName>
        <fullName evidence="3">RES family NAD+ phosphorylase</fullName>
    </submittedName>
</protein>
<feature type="region of interest" description="Disordered" evidence="1">
    <location>
        <begin position="80"/>
        <end position="100"/>
    </location>
</feature>
<dbReference type="Pfam" id="PF08808">
    <property type="entry name" value="RES"/>
    <property type="match status" value="1"/>
</dbReference>